<proteinExistence type="predicted"/>
<dbReference type="EMBL" id="CM037617">
    <property type="protein sequence ID" value="KAH8004004.1"/>
    <property type="molecule type" value="Genomic_DNA"/>
</dbReference>
<reference evidence="1" key="1">
    <citation type="submission" date="2021-08" db="EMBL/GenBank/DDBJ databases">
        <title>The first chromosome-level gecko genome reveals the dynamic sex chromosomes of Neotropical dwarf geckos (Sphaerodactylidae: Sphaerodactylus).</title>
        <authorList>
            <person name="Pinto B.J."/>
            <person name="Keating S.E."/>
            <person name="Gamble T."/>
        </authorList>
    </citation>
    <scope>NUCLEOTIDE SEQUENCE</scope>
    <source>
        <strain evidence="1">TG3544</strain>
    </source>
</reference>
<keyword evidence="2" id="KW-1185">Reference proteome</keyword>
<accession>A0ACB8FFA3</accession>
<sequence length="214" mass="24059">MDEQISKPPSCLNRQGSSCEPPARTPHGATAHIQYPIPWGAPQVRQLQEVAAQLRTVYAGENAEAIVTKEQEMIRSWKELLSSCEDCRLQVTTTTDKIRFTSMVRDLISWMDTVICQIGTGEKPRDVSSVEVLMNYHQGLKSEIETRDRNVATCAELGKALVLKKSPAAEEIKAHLDKLMTKKKEMIDKWDRHWEWLQQSKELLIGGESGVGGV</sequence>
<dbReference type="Proteomes" id="UP000827872">
    <property type="component" value="Linkage Group LG04"/>
</dbReference>
<name>A0ACB8FFA3_9SAUR</name>
<gene>
    <name evidence="1" type="primary">SPTBN4_4</name>
    <name evidence="1" type="ORF">K3G42_001422</name>
</gene>
<organism evidence="1 2">
    <name type="scientific">Sphaerodactylus townsendi</name>
    <dbReference type="NCBI Taxonomy" id="933632"/>
    <lineage>
        <taxon>Eukaryota</taxon>
        <taxon>Metazoa</taxon>
        <taxon>Chordata</taxon>
        <taxon>Craniata</taxon>
        <taxon>Vertebrata</taxon>
        <taxon>Euteleostomi</taxon>
        <taxon>Lepidosauria</taxon>
        <taxon>Squamata</taxon>
        <taxon>Bifurcata</taxon>
        <taxon>Gekkota</taxon>
        <taxon>Sphaerodactylidae</taxon>
        <taxon>Sphaerodactylus</taxon>
    </lineage>
</organism>
<comment type="caution">
    <text evidence="1">The sequence shown here is derived from an EMBL/GenBank/DDBJ whole genome shotgun (WGS) entry which is preliminary data.</text>
</comment>
<protein>
    <submittedName>
        <fullName evidence="1">Spectrin beta chain, non-erythrocytic 4</fullName>
    </submittedName>
</protein>
<evidence type="ECO:0000313" key="2">
    <source>
        <dbReference type="Proteomes" id="UP000827872"/>
    </source>
</evidence>
<evidence type="ECO:0000313" key="1">
    <source>
        <dbReference type="EMBL" id="KAH8004004.1"/>
    </source>
</evidence>